<comment type="caution">
    <text evidence="2">The sequence shown here is derived from an EMBL/GenBank/DDBJ whole genome shotgun (WGS) entry which is preliminary data.</text>
</comment>
<accession>A0AAD9U6K2</accession>
<evidence type="ECO:0000313" key="3">
    <source>
        <dbReference type="Proteomes" id="UP001280121"/>
    </source>
</evidence>
<dbReference type="Pfam" id="PF12937">
    <property type="entry name" value="F-box-like"/>
    <property type="match status" value="1"/>
</dbReference>
<dbReference type="Gene3D" id="1.20.1280.50">
    <property type="match status" value="1"/>
</dbReference>
<evidence type="ECO:0000313" key="2">
    <source>
        <dbReference type="EMBL" id="KAK2648582.1"/>
    </source>
</evidence>
<dbReference type="PANTHER" id="PTHR31672">
    <property type="entry name" value="BNACNNG10540D PROTEIN"/>
    <property type="match status" value="1"/>
</dbReference>
<protein>
    <recommendedName>
        <fullName evidence="1">F-box domain-containing protein</fullName>
    </recommendedName>
</protein>
<dbReference type="EMBL" id="JANJYI010000005">
    <property type="protein sequence ID" value="KAK2648582.1"/>
    <property type="molecule type" value="Genomic_DNA"/>
</dbReference>
<dbReference type="InterPro" id="IPR050796">
    <property type="entry name" value="SCF_F-box_component"/>
</dbReference>
<dbReference type="PANTHER" id="PTHR31672:SF13">
    <property type="entry name" value="F-BOX PROTEIN CPR30-LIKE"/>
    <property type="match status" value="1"/>
</dbReference>
<dbReference type="Proteomes" id="UP001280121">
    <property type="component" value="Unassembled WGS sequence"/>
</dbReference>
<name>A0AAD9U6K2_9ROSI</name>
<dbReference type="CDD" id="cd22157">
    <property type="entry name" value="F-box_AtFBW1-like"/>
    <property type="match status" value="1"/>
</dbReference>
<gene>
    <name evidence="2" type="ORF">Ddye_016071</name>
</gene>
<dbReference type="AlphaFoldDB" id="A0AAD9U6K2"/>
<dbReference type="SUPFAM" id="SSF81383">
    <property type="entry name" value="F-box domain"/>
    <property type="match status" value="1"/>
</dbReference>
<keyword evidence="3" id="KW-1185">Reference proteome</keyword>
<organism evidence="2 3">
    <name type="scientific">Dipteronia dyeriana</name>
    <dbReference type="NCBI Taxonomy" id="168575"/>
    <lineage>
        <taxon>Eukaryota</taxon>
        <taxon>Viridiplantae</taxon>
        <taxon>Streptophyta</taxon>
        <taxon>Embryophyta</taxon>
        <taxon>Tracheophyta</taxon>
        <taxon>Spermatophyta</taxon>
        <taxon>Magnoliopsida</taxon>
        <taxon>eudicotyledons</taxon>
        <taxon>Gunneridae</taxon>
        <taxon>Pentapetalae</taxon>
        <taxon>rosids</taxon>
        <taxon>malvids</taxon>
        <taxon>Sapindales</taxon>
        <taxon>Sapindaceae</taxon>
        <taxon>Hippocastanoideae</taxon>
        <taxon>Acereae</taxon>
        <taxon>Dipteronia</taxon>
    </lineage>
</organism>
<feature type="domain" description="F-box" evidence="1">
    <location>
        <begin position="36"/>
        <end position="81"/>
    </location>
</feature>
<sequence>MTIKESLSGLFRKINVIARRKNHTKEDNKDEVQASNESMAELPLPILMDILSRLPVKTILQCKCVCRTWFNILSDPYFAQMHLVTAPVSVLLLTNLQQRSICNDDFLVPLLRLNRIGKVSADRLSLLTSCNGLLCLRDLGYKKDEISVCNPILRDHMILPQLRSKRVHRRILGFGITQSTNRYKLIQILNYKNQAENFDKFQVQIFTLGTDLWRNIGYLPYELIQPSYGAFLHGDLHWYAHSPDKTKFMCSFDLEKEQFQPFPGPPIQDHGQCRPVNSISVGVSGGFLYLCDGFLESNIDIWVMKNYGVKRSWTKEFIVTSPLISKLQRIFGSIHILNYGVNMNMSDEEATEDAELLMLFGSEDLLAYNVKSKCVRKPKTFDIKSNLQAIPYTASLVSINDAVMRVRSPAKHSMKVSADFKA</sequence>
<dbReference type="PROSITE" id="PS50181">
    <property type="entry name" value="FBOX"/>
    <property type="match status" value="1"/>
</dbReference>
<reference evidence="2" key="1">
    <citation type="journal article" date="2023" name="Plant J.">
        <title>Genome sequences and population genomics provide insights into the demographic history, inbreeding, and mutation load of two 'living fossil' tree species of Dipteronia.</title>
        <authorList>
            <person name="Feng Y."/>
            <person name="Comes H.P."/>
            <person name="Chen J."/>
            <person name="Zhu S."/>
            <person name="Lu R."/>
            <person name="Zhang X."/>
            <person name="Li P."/>
            <person name="Qiu J."/>
            <person name="Olsen K.M."/>
            <person name="Qiu Y."/>
        </authorList>
    </citation>
    <scope>NUCLEOTIDE SEQUENCE</scope>
    <source>
        <strain evidence="2">KIB01</strain>
    </source>
</reference>
<evidence type="ECO:0000259" key="1">
    <source>
        <dbReference type="PROSITE" id="PS50181"/>
    </source>
</evidence>
<dbReference type="NCBIfam" id="TIGR01640">
    <property type="entry name" value="F_box_assoc_1"/>
    <property type="match status" value="1"/>
</dbReference>
<dbReference type="InterPro" id="IPR001810">
    <property type="entry name" value="F-box_dom"/>
</dbReference>
<dbReference type="InterPro" id="IPR036047">
    <property type="entry name" value="F-box-like_dom_sf"/>
</dbReference>
<dbReference type="InterPro" id="IPR006527">
    <property type="entry name" value="F-box-assoc_dom_typ1"/>
</dbReference>
<proteinExistence type="predicted"/>
<dbReference type="InterPro" id="IPR017451">
    <property type="entry name" value="F-box-assoc_interact_dom"/>
</dbReference>
<dbReference type="SMART" id="SM00256">
    <property type="entry name" value="FBOX"/>
    <property type="match status" value="1"/>
</dbReference>
<dbReference type="Pfam" id="PF07734">
    <property type="entry name" value="FBA_1"/>
    <property type="match status" value="1"/>
</dbReference>